<protein>
    <submittedName>
        <fullName evidence="2">Uncharacterized protein</fullName>
    </submittedName>
</protein>
<comment type="caution">
    <text evidence="2">The sequence shown here is derived from an EMBL/GenBank/DDBJ whole genome shotgun (WGS) entry which is preliminary data.</text>
</comment>
<accession>A0A9W6F0M1</accession>
<feature type="region of interest" description="Disordered" evidence="1">
    <location>
        <begin position="480"/>
        <end position="689"/>
    </location>
</feature>
<evidence type="ECO:0000256" key="1">
    <source>
        <dbReference type="SAM" id="MobiDB-lite"/>
    </source>
</evidence>
<feature type="compositionally biased region" description="Low complexity" evidence="1">
    <location>
        <begin position="149"/>
        <end position="162"/>
    </location>
</feature>
<feature type="compositionally biased region" description="Low complexity" evidence="1">
    <location>
        <begin position="485"/>
        <end position="506"/>
    </location>
</feature>
<dbReference type="EMBL" id="BRXU01000004">
    <property type="protein sequence ID" value="GLC51480.1"/>
    <property type="molecule type" value="Genomic_DNA"/>
</dbReference>
<feature type="compositionally biased region" description="Low complexity" evidence="1">
    <location>
        <begin position="631"/>
        <end position="652"/>
    </location>
</feature>
<dbReference type="Proteomes" id="UP001165080">
    <property type="component" value="Unassembled WGS sequence"/>
</dbReference>
<feature type="compositionally biased region" description="Low complexity" evidence="1">
    <location>
        <begin position="559"/>
        <end position="571"/>
    </location>
</feature>
<organism evidence="2 3">
    <name type="scientific">Pleodorina starrii</name>
    <dbReference type="NCBI Taxonomy" id="330485"/>
    <lineage>
        <taxon>Eukaryota</taxon>
        <taxon>Viridiplantae</taxon>
        <taxon>Chlorophyta</taxon>
        <taxon>core chlorophytes</taxon>
        <taxon>Chlorophyceae</taxon>
        <taxon>CS clade</taxon>
        <taxon>Chlamydomonadales</taxon>
        <taxon>Volvocaceae</taxon>
        <taxon>Pleodorina</taxon>
    </lineage>
</organism>
<keyword evidence="3" id="KW-1185">Reference proteome</keyword>
<proteinExistence type="predicted"/>
<feature type="region of interest" description="Disordered" evidence="1">
    <location>
        <begin position="286"/>
        <end position="381"/>
    </location>
</feature>
<sequence>MSEGRRVASAELECPGVQPHLGEQGRGAGYAHPERGLDRNSLRKGSLAPAEFMGTSQQFSSAPRKGETVDLSAGREFLSPRPISVRPSSNYGSGPPVVVGSHHATRALTRPPPSPSAPFGALPSPRTYQSNSYRDAALAAAQHGLSAYAQSAAAAAAAASRALTPRSGGGPAAGCGAATASPGRPPPAPRPTQHSAPTPMACPPNGAEFLPSCRAPSPSRGSMPPTRTGFLPSRGTAPPGPGSPGRGGGDGAAAAAAAATAAMASHRSGDLATVTVTHNDLWWRGAFDGSTEPDDPLAGGGGGNGSGPARPVSGSTAGAIRVMSPGWGAAPPSVFEADGRPGTRGGGPQYDMDGRPTTRGGQRPPSRAQLSLSQQRPPAHVSPLGPGWAGLFAGGCGTVSGEAASAAMTGAQYTPPRAPSAGACLSWSGDAAEQVGSHRRQLVPLPPTAVPAAVAARLGSPLSRCIGNCSVTGGALTVPPPPPSVGLSPASHGQPQGLQVPGQLPAPGGGGSSSNSSNSSSSGGGGGVATGSGRAQLGVKLSSIAEAPGSPILLPLPPQMQQQQRQQQQQQSKDSIGRVDSGGRKAPREREASFTSLVADPNALLSRISGGNSEEGVPDDSYLSNMDQDASNRSASGRARPRRNSASSPAAGGYLGHGPLSGDVAGGIVLGAAGSGSPTDENPSTRPRR</sequence>
<feature type="compositionally biased region" description="Basic and acidic residues" evidence="1">
    <location>
        <begin position="32"/>
        <end position="41"/>
    </location>
</feature>
<feature type="region of interest" description="Disordered" evidence="1">
    <location>
        <begin position="149"/>
        <end position="253"/>
    </location>
</feature>
<evidence type="ECO:0000313" key="2">
    <source>
        <dbReference type="EMBL" id="GLC51480.1"/>
    </source>
</evidence>
<evidence type="ECO:0000313" key="3">
    <source>
        <dbReference type="Proteomes" id="UP001165080"/>
    </source>
</evidence>
<feature type="compositionally biased region" description="Polar residues" evidence="1">
    <location>
        <begin position="676"/>
        <end position="689"/>
    </location>
</feature>
<feature type="compositionally biased region" description="Basic and acidic residues" evidence="1">
    <location>
        <begin position="575"/>
        <end position="592"/>
    </location>
</feature>
<feature type="region of interest" description="Disordered" evidence="1">
    <location>
        <begin position="1"/>
        <end position="130"/>
    </location>
</feature>
<name>A0A9W6F0M1_9CHLO</name>
<reference evidence="2 3" key="1">
    <citation type="journal article" date="2023" name="Commun. Biol.">
        <title>Reorganization of the ancestral sex-determining regions during the evolution of trioecy in Pleodorina starrii.</title>
        <authorList>
            <person name="Takahashi K."/>
            <person name="Suzuki S."/>
            <person name="Kawai-Toyooka H."/>
            <person name="Yamamoto K."/>
            <person name="Hamaji T."/>
            <person name="Ootsuki R."/>
            <person name="Yamaguchi H."/>
            <person name="Kawachi M."/>
            <person name="Higashiyama T."/>
            <person name="Nozaki H."/>
        </authorList>
    </citation>
    <scope>NUCLEOTIDE SEQUENCE [LARGE SCALE GENOMIC DNA]</scope>
    <source>
        <strain evidence="2 3">NIES-4479</strain>
    </source>
</reference>
<gene>
    <name evidence="2" type="primary">PLESTB000935</name>
    <name evidence="2" type="ORF">PLESTB_000507100</name>
</gene>
<dbReference type="AlphaFoldDB" id="A0A9W6F0M1"/>